<comment type="subcellular location">
    <subcellularLocation>
        <location evidence="1 10">Cell membrane</location>
        <topology evidence="1 10">Multi-pass membrane protein</topology>
    </subcellularLocation>
</comment>
<keyword evidence="4 10" id="KW-1133">Transmembrane helix</keyword>
<dbReference type="KEGG" id="csx:CSING_10980"/>
<evidence type="ECO:0000256" key="6">
    <source>
        <dbReference type="ARBA" id="ARBA00023303"/>
    </source>
</evidence>
<evidence type="ECO:0000313" key="11">
    <source>
        <dbReference type="EMBL" id="AJI79700.1"/>
    </source>
</evidence>
<dbReference type="InterPro" id="IPR003691">
    <property type="entry name" value="FluC"/>
</dbReference>
<sequence length="103" mass="10231">MPQTILVGCGAALGALARFALSTILGGGALPLLVINLVGSAVMGYTKPSAFWGTGVLGGFTSFATFAFLTSGFDPAQAGAYVLATVVGCTGAYLLGDVSRRPA</sequence>
<comment type="similarity">
    <text evidence="7 10">Belongs to the fluoride channel Fluc/FEX (TC 1.A.43) family.</text>
</comment>
<feature type="transmembrane region" description="Helical" evidence="10">
    <location>
        <begin position="15"/>
        <end position="38"/>
    </location>
</feature>
<comment type="activity regulation">
    <text evidence="10">Na(+) is not transported, but it plays an essential structural role and its presence is essential for fluoride channel function.</text>
</comment>
<keyword evidence="3 10" id="KW-0812">Transmembrane</keyword>
<keyword evidence="5 10" id="KW-0472">Membrane</keyword>
<evidence type="ECO:0000256" key="4">
    <source>
        <dbReference type="ARBA" id="ARBA00022989"/>
    </source>
</evidence>
<dbReference type="GO" id="GO:0005886">
    <property type="term" value="C:plasma membrane"/>
    <property type="evidence" value="ECO:0007669"/>
    <property type="project" value="UniProtKB-SubCell"/>
</dbReference>
<feature type="transmembrane region" description="Helical" evidence="10">
    <location>
        <begin position="50"/>
        <end position="72"/>
    </location>
</feature>
<evidence type="ECO:0000313" key="12">
    <source>
        <dbReference type="Proteomes" id="UP000031890"/>
    </source>
</evidence>
<evidence type="ECO:0000256" key="10">
    <source>
        <dbReference type="HAMAP-Rule" id="MF_00454"/>
    </source>
</evidence>
<keyword evidence="6 10" id="KW-0407">Ion channel</keyword>
<dbReference type="RefSeq" id="WP_042532153.1">
    <property type="nucleotide sequence ID" value="NZ_CP010827.1"/>
</dbReference>
<evidence type="ECO:0000256" key="5">
    <source>
        <dbReference type="ARBA" id="ARBA00023136"/>
    </source>
</evidence>
<dbReference type="GO" id="GO:0140114">
    <property type="term" value="P:cellular detoxification of fluoride"/>
    <property type="evidence" value="ECO:0007669"/>
    <property type="project" value="UniProtKB-UniRule"/>
</dbReference>
<protein>
    <recommendedName>
        <fullName evidence="10">Fluoride-specific ion channel FluC</fullName>
    </recommendedName>
</protein>
<dbReference type="NCBIfam" id="NF001101">
    <property type="entry name" value="PRK00134.1"/>
    <property type="match status" value="1"/>
</dbReference>
<keyword evidence="2 10" id="KW-1003">Cell membrane</keyword>
<evidence type="ECO:0000256" key="7">
    <source>
        <dbReference type="ARBA" id="ARBA00035120"/>
    </source>
</evidence>
<dbReference type="GO" id="GO:0046872">
    <property type="term" value="F:metal ion binding"/>
    <property type="evidence" value="ECO:0007669"/>
    <property type="project" value="UniProtKB-KW"/>
</dbReference>
<organism evidence="11 12">
    <name type="scientific">Corynebacterium singulare</name>
    <dbReference type="NCBI Taxonomy" id="161899"/>
    <lineage>
        <taxon>Bacteria</taxon>
        <taxon>Bacillati</taxon>
        <taxon>Actinomycetota</taxon>
        <taxon>Actinomycetes</taxon>
        <taxon>Mycobacteriales</taxon>
        <taxon>Corynebacteriaceae</taxon>
        <taxon>Corynebacterium</taxon>
    </lineage>
</organism>
<dbReference type="GO" id="GO:0062054">
    <property type="term" value="F:fluoride channel activity"/>
    <property type="evidence" value="ECO:0007669"/>
    <property type="project" value="UniProtKB-UniRule"/>
</dbReference>
<evidence type="ECO:0000256" key="1">
    <source>
        <dbReference type="ARBA" id="ARBA00004651"/>
    </source>
</evidence>
<dbReference type="STRING" id="161899.CSING_10980"/>
<reference evidence="11 12" key="1">
    <citation type="journal article" date="2015" name="Genome Announc.">
        <title>Complete Genome Sequence and Annotation of Corynebacterium singulare DSM 44357, Isolated from a Human Semen Specimen.</title>
        <authorList>
            <person name="Merten M."/>
            <person name="Brinkrolf K."/>
            <person name="Albersmeier A."/>
            <person name="Kutter Y."/>
            <person name="Ruckert C."/>
            <person name="Tauch A."/>
        </authorList>
    </citation>
    <scope>NUCLEOTIDE SEQUENCE [LARGE SCALE GENOMIC DNA]</scope>
    <source>
        <strain evidence="11">IBS B52218</strain>
    </source>
</reference>
<evidence type="ECO:0000256" key="2">
    <source>
        <dbReference type="ARBA" id="ARBA00022475"/>
    </source>
</evidence>
<feature type="binding site" evidence="10">
    <location>
        <position position="58"/>
    </location>
    <ligand>
        <name>Na(+)</name>
        <dbReference type="ChEBI" id="CHEBI:29101"/>
        <note>structural</note>
    </ligand>
</feature>
<proteinExistence type="inferred from homology"/>
<evidence type="ECO:0000256" key="3">
    <source>
        <dbReference type="ARBA" id="ARBA00022692"/>
    </source>
</evidence>
<keyword evidence="10" id="KW-0406">Ion transport</keyword>
<accession>A0A0B6F5L7</accession>
<dbReference type="EMBL" id="CP010827">
    <property type="protein sequence ID" value="AJI79700.1"/>
    <property type="molecule type" value="Genomic_DNA"/>
</dbReference>
<dbReference type="AlphaFoldDB" id="A0A0B6F5L7"/>
<dbReference type="HOGENOM" id="CLU_114342_1_3_11"/>
<evidence type="ECO:0000256" key="8">
    <source>
        <dbReference type="ARBA" id="ARBA00035585"/>
    </source>
</evidence>
<dbReference type="Pfam" id="PF02537">
    <property type="entry name" value="CRCB"/>
    <property type="match status" value="1"/>
</dbReference>
<comment type="catalytic activity">
    <reaction evidence="8">
        <text>fluoride(in) = fluoride(out)</text>
        <dbReference type="Rhea" id="RHEA:76159"/>
        <dbReference type="ChEBI" id="CHEBI:17051"/>
    </reaction>
    <physiologicalReaction direction="left-to-right" evidence="8">
        <dbReference type="Rhea" id="RHEA:76160"/>
    </physiologicalReaction>
</comment>
<keyword evidence="10" id="KW-0915">Sodium</keyword>
<feature type="transmembrane region" description="Helical" evidence="10">
    <location>
        <begin position="78"/>
        <end position="96"/>
    </location>
</feature>
<gene>
    <name evidence="10" type="primary">fluC</name>
    <name evidence="10" type="synonym">crcB</name>
    <name evidence="11" type="ORF">CSING_10980</name>
</gene>
<evidence type="ECO:0000256" key="9">
    <source>
        <dbReference type="ARBA" id="ARBA00049940"/>
    </source>
</evidence>
<dbReference type="HAMAP" id="MF_00454">
    <property type="entry name" value="FluC"/>
    <property type="match status" value="1"/>
</dbReference>
<name>A0A0B6F5L7_9CORY</name>
<keyword evidence="10" id="KW-0813">Transport</keyword>
<keyword evidence="10" id="KW-0479">Metal-binding</keyword>
<dbReference type="Proteomes" id="UP000031890">
    <property type="component" value="Chromosome"/>
</dbReference>
<feature type="binding site" evidence="10">
    <location>
        <position position="61"/>
    </location>
    <ligand>
        <name>Na(+)</name>
        <dbReference type="ChEBI" id="CHEBI:29101"/>
        <note>structural</note>
    </ligand>
</feature>
<dbReference type="OrthoDB" id="4408652at2"/>
<comment type="function">
    <text evidence="9 10">Fluoride-specific ion channel. Important for reducing fluoride concentration in the cell, thus reducing its toxicity.</text>
</comment>